<organism evidence="2 3">
    <name type="scientific">Curvularia kusanoi</name>
    <name type="common">Cochliobolus kusanoi</name>
    <dbReference type="NCBI Taxonomy" id="90978"/>
    <lineage>
        <taxon>Eukaryota</taxon>
        <taxon>Fungi</taxon>
        <taxon>Dikarya</taxon>
        <taxon>Ascomycota</taxon>
        <taxon>Pezizomycotina</taxon>
        <taxon>Dothideomycetes</taxon>
        <taxon>Pleosporomycetidae</taxon>
        <taxon>Pleosporales</taxon>
        <taxon>Pleosporineae</taxon>
        <taxon>Pleosporaceae</taxon>
        <taxon>Curvularia</taxon>
    </lineage>
</organism>
<feature type="compositionally biased region" description="Acidic residues" evidence="1">
    <location>
        <begin position="380"/>
        <end position="389"/>
    </location>
</feature>
<protein>
    <submittedName>
        <fullName evidence="2">Uncharacterized protein</fullName>
    </submittedName>
</protein>
<dbReference type="AlphaFoldDB" id="A0A9P4TLU0"/>
<comment type="caution">
    <text evidence="2">The sequence shown here is derived from an EMBL/GenBank/DDBJ whole genome shotgun (WGS) entry which is preliminary data.</text>
</comment>
<dbReference type="EMBL" id="SWKU01000002">
    <property type="protein sequence ID" value="KAF3010017.1"/>
    <property type="molecule type" value="Genomic_DNA"/>
</dbReference>
<feature type="region of interest" description="Disordered" evidence="1">
    <location>
        <begin position="255"/>
        <end position="401"/>
    </location>
</feature>
<feature type="compositionally biased region" description="Acidic residues" evidence="1">
    <location>
        <begin position="326"/>
        <end position="340"/>
    </location>
</feature>
<reference evidence="2" key="1">
    <citation type="submission" date="2019-04" db="EMBL/GenBank/DDBJ databases">
        <title>Sequencing of skin fungus with MAO and IRED activity.</title>
        <authorList>
            <person name="Marsaioli A.J."/>
            <person name="Bonatto J.M.C."/>
            <person name="Reis Junior O."/>
        </authorList>
    </citation>
    <scope>NUCLEOTIDE SEQUENCE</scope>
    <source>
        <strain evidence="2">30M1</strain>
    </source>
</reference>
<keyword evidence="3" id="KW-1185">Reference proteome</keyword>
<evidence type="ECO:0000256" key="1">
    <source>
        <dbReference type="SAM" id="MobiDB-lite"/>
    </source>
</evidence>
<sequence>MALSQLPSWLTPVSGRPGFYYHRGLNQCVPIEDEEVQQRYYEEQYDIQRREDSPPGSIDELIDLTDDTSVNAPPDVLRVPETARAKPDATFWIKGLAYLVRRLGSYGGSDRWRLFESMRSYPRKEKRHRYCELYWPSEEAAWDDITAKSRWFLDAEELFTYDLKWSRLETLASLESPSEGEIKEKVELEALVLADKKRLAEALKGKRETKIEQEDLAQSFNRLQTSKRAAFEKSTGMPKSIDNIKRAQRNLEEEILKQKTARQNGTTGKGKERARTTKKSSPKKRKAIVCEIRGGSPAKRSRSEEGQLSPTEEASPTVTQESTPESGDDIDAEGETDDETPVTAPNEEGDWEWDLEEVAKQLLEDDQPLAEPGSSISENVEAEMEDDAAEGDKEGSKYGEDMNEDFWESSEEEIVYSDLTAVYPV</sequence>
<feature type="compositionally biased region" description="Acidic residues" evidence="1">
    <location>
        <begin position="347"/>
        <end position="356"/>
    </location>
</feature>
<name>A0A9P4TLU0_CURKU</name>
<feature type="compositionally biased region" description="Polar residues" evidence="1">
    <location>
        <begin position="306"/>
        <end position="325"/>
    </location>
</feature>
<evidence type="ECO:0000313" key="3">
    <source>
        <dbReference type="Proteomes" id="UP000801428"/>
    </source>
</evidence>
<accession>A0A9P4TLU0</accession>
<evidence type="ECO:0000313" key="2">
    <source>
        <dbReference type="EMBL" id="KAF3010017.1"/>
    </source>
</evidence>
<dbReference type="Proteomes" id="UP000801428">
    <property type="component" value="Unassembled WGS sequence"/>
</dbReference>
<feature type="compositionally biased region" description="Basic residues" evidence="1">
    <location>
        <begin position="276"/>
        <end position="287"/>
    </location>
</feature>
<gene>
    <name evidence="2" type="ORF">E8E13_011427</name>
</gene>
<proteinExistence type="predicted"/>
<feature type="compositionally biased region" description="Basic and acidic residues" evidence="1">
    <location>
        <begin position="390"/>
        <end position="400"/>
    </location>
</feature>
<dbReference type="OrthoDB" id="10638898at2759"/>